<dbReference type="SUPFAM" id="SSF55729">
    <property type="entry name" value="Acyl-CoA N-acyltransferases (Nat)"/>
    <property type="match status" value="2"/>
</dbReference>
<keyword evidence="1" id="KW-0808">Transferase</keyword>
<evidence type="ECO:0000313" key="4">
    <source>
        <dbReference type="EMBL" id="SEE63475.1"/>
    </source>
</evidence>
<dbReference type="Proteomes" id="UP000199220">
    <property type="component" value="Unassembled WGS sequence"/>
</dbReference>
<evidence type="ECO:0000256" key="1">
    <source>
        <dbReference type="ARBA" id="ARBA00022679"/>
    </source>
</evidence>
<dbReference type="AlphaFoldDB" id="A0A1H5KFD2"/>
<evidence type="ECO:0000259" key="3">
    <source>
        <dbReference type="PROSITE" id="PS51186"/>
    </source>
</evidence>
<feature type="domain" description="N-acetyltransferase" evidence="3">
    <location>
        <begin position="175"/>
        <end position="312"/>
    </location>
</feature>
<dbReference type="InterPro" id="IPR050832">
    <property type="entry name" value="Bact_Acetyltransf"/>
</dbReference>
<reference evidence="5" key="1">
    <citation type="submission" date="2016-10" db="EMBL/GenBank/DDBJ databases">
        <authorList>
            <person name="Varghese N."/>
            <person name="Submissions S."/>
        </authorList>
    </citation>
    <scope>NUCLEOTIDE SEQUENCE [LARGE SCALE GENOMIC DNA]</scope>
    <source>
        <strain evidence="5">DSM 21368</strain>
    </source>
</reference>
<evidence type="ECO:0000256" key="2">
    <source>
        <dbReference type="ARBA" id="ARBA00023315"/>
    </source>
</evidence>
<gene>
    <name evidence="4" type="ORF">SAMN04488554_2234</name>
</gene>
<keyword evidence="2" id="KW-0012">Acyltransferase</keyword>
<dbReference type="RefSeq" id="WP_089773225.1">
    <property type="nucleotide sequence ID" value="NZ_FNTX01000002.1"/>
</dbReference>
<dbReference type="PANTHER" id="PTHR43877">
    <property type="entry name" value="AMINOALKYLPHOSPHONATE N-ACETYLTRANSFERASE-RELATED-RELATED"/>
    <property type="match status" value="1"/>
</dbReference>
<dbReference type="CDD" id="cd04301">
    <property type="entry name" value="NAT_SF"/>
    <property type="match status" value="2"/>
</dbReference>
<dbReference type="InterPro" id="IPR000182">
    <property type="entry name" value="GNAT_dom"/>
</dbReference>
<dbReference type="InterPro" id="IPR016181">
    <property type="entry name" value="Acyl_CoA_acyltransferase"/>
</dbReference>
<feature type="domain" description="N-acetyltransferase" evidence="3">
    <location>
        <begin position="6"/>
        <end position="159"/>
    </location>
</feature>
<dbReference type="EMBL" id="FNTX01000002">
    <property type="protein sequence ID" value="SEE63475.1"/>
    <property type="molecule type" value="Genomic_DNA"/>
</dbReference>
<name>A0A1H5KFD2_9MICO</name>
<keyword evidence="5" id="KW-1185">Reference proteome</keyword>
<evidence type="ECO:0000313" key="5">
    <source>
        <dbReference type="Proteomes" id="UP000199220"/>
    </source>
</evidence>
<dbReference type="STRING" id="648782.SAMN04488554_2234"/>
<sequence>MALRWSTLDPESVTAWAELTNLLARVDGTEEFYDAEDLAEELTEHGFSPAHDSLAVWDGDLLVAYAQLRVPGSLTHAEGYARASIGGGVHPDYRGQGIASEMFDRMEPRGQALARERHPGAPIQLRSSGGLDSDPVRPLLRERGYEPVRYFTSMERPLPGDALAPVDTRVTPWTLELDEATRLAHNDAFASHWGSGPATPEHWREMREGRSFRPAYSRVALDDGGQVLAYTTTQQWVDRELYVGLVGTRAAARGRGLGRAVLNASLVAAAESGEFDLVELEVDSANPQGADALYSSVGFTPVRTTAVFARLV</sequence>
<proteinExistence type="predicted"/>
<organism evidence="4 5">
    <name type="scientific">Ruania alba</name>
    <dbReference type="NCBI Taxonomy" id="648782"/>
    <lineage>
        <taxon>Bacteria</taxon>
        <taxon>Bacillati</taxon>
        <taxon>Actinomycetota</taxon>
        <taxon>Actinomycetes</taxon>
        <taxon>Micrococcales</taxon>
        <taxon>Ruaniaceae</taxon>
        <taxon>Ruania</taxon>
    </lineage>
</organism>
<dbReference type="PROSITE" id="PS51186">
    <property type="entry name" value="GNAT"/>
    <property type="match status" value="2"/>
</dbReference>
<accession>A0A1H5KFD2</accession>
<dbReference type="GO" id="GO:0016747">
    <property type="term" value="F:acyltransferase activity, transferring groups other than amino-acyl groups"/>
    <property type="evidence" value="ECO:0007669"/>
    <property type="project" value="InterPro"/>
</dbReference>
<dbReference type="Pfam" id="PF00583">
    <property type="entry name" value="Acetyltransf_1"/>
    <property type="match status" value="2"/>
</dbReference>
<dbReference type="Gene3D" id="3.40.630.30">
    <property type="match status" value="1"/>
</dbReference>
<protein>
    <submittedName>
        <fullName evidence="4">Mycothiol synthase</fullName>
    </submittedName>
</protein>